<protein>
    <submittedName>
        <fullName evidence="2">Uncharacterized protein</fullName>
    </submittedName>
</protein>
<dbReference type="RefSeq" id="WP_042531971.1">
    <property type="nucleotide sequence ID" value="NZ_CP010827.1"/>
</dbReference>
<evidence type="ECO:0000313" key="2">
    <source>
        <dbReference type="EMBL" id="AJI79591.1"/>
    </source>
</evidence>
<evidence type="ECO:0000256" key="1">
    <source>
        <dbReference type="SAM" id="Phobius"/>
    </source>
</evidence>
<accession>A0A0B6F6G6</accession>
<gene>
    <name evidence="2" type="ORF">CSING_10395</name>
</gene>
<dbReference type="AlphaFoldDB" id="A0A0B6F6G6"/>
<organism evidence="2 3">
    <name type="scientific">Corynebacterium singulare</name>
    <dbReference type="NCBI Taxonomy" id="161899"/>
    <lineage>
        <taxon>Bacteria</taxon>
        <taxon>Bacillati</taxon>
        <taxon>Actinomycetota</taxon>
        <taxon>Actinomycetes</taxon>
        <taxon>Mycobacteriales</taxon>
        <taxon>Corynebacteriaceae</taxon>
        <taxon>Corynebacterium</taxon>
    </lineage>
</organism>
<name>A0A0B6F6G6_9CORY</name>
<feature type="transmembrane region" description="Helical" evidence="1">
    <location>
        <begin position="29"/>
        <end position="45"/>
    </location>
</feature>
<dbReference type="STRING" id="161899.CSING_10395"/>
<keyword evidence="1" id="KW-0812">Transmembrane</keyword>
<dbReference type="EMBL" id="CP010827">
    <property type="protein sequence ID" value="AJI79591.1"/>
    <property type="molecule type" value="Genomic_DNA"/>
</dbReference>
<dbReference type="HOGENOM" id="CLU_163887_0_0_11"/>
<keyword evidence="1" id="KW-0472">Membrane</keyword>
<evidence type="ECO:0000313" key="3">
    <source>
        <dbReference type="Proteomes" id="UP000031890"/>
    </source>
</evidence>
<dbReference type="KEGG" id="csx:CSING_10395"/>
<proteinExistence type="predicted"/>
<dbReference type="Proteomes" id="UP000031890">
    <property type="component" value="Chromosome"/>
</dbReference>
<sequence length="103" mass="11682">MRYLLYGLSALLCLAAVVAKIVNGGYALPLALLVPAFIFLVVGMLKHQSEQRPVQFEDLEGWHREELQGLLDNGQFGTAVRQVQMWFRGTSHERAEEIVRRLT</sequence>
<keyword evidence="1" id="KW-1133">Transmembrane helix</keyword>
<dbReference type="OrthoDB" id="4411364at2"/>
<reference evidence="2 3" key="1">
    <citation type="journal article" date="2015" name="Genome Announc.">
        <title>Complete Genome Sequence and Annotation of Corynebacterium singulare DSM 44357, Isolated from a Human Semen Specimen.</title>
        <authorList>
            <person name="Merten M."/>
            <person name="Brinkrolf K."/>
            <person name="Albersmeier A."/>
            <person name="Kutter Y."/>
            <person name="Ruckert C."/>
            <person name="Tauch A."/>
        </authorList>
    </citation>
    <scope>NUCLEOTIDE SEQUENCE [LARGE SCALE GENOMIC DNA]</scope>
    <source>
        <strain evidence="2">IBS B52218</strain>
    </source>
</reference>